<feature type="transmembrane region" description="Helical" evidence="1">
    <location>
        <begin position="157"/>
        <end position="181"/>
    </location>
</feature>
<protein>
    <recommendedName>
        <fullName evidence="2">DUF6534 domain-containing protein</fullName>
    </recommendedName>
</protein>
<keyword evidence="1" id="KW-0812">Transmembrane</keyword>
<dbReference type="EMBL" id="ML213528">
    <property type="protein sequence ID" value="TFK46686.1"/>
    <property type="molecule type" value="Genomic_DNA"/>
</dbReference>
<dbReference type="Pfam" id="PF20152">
    <property type="entry name" value="DUF6534"/>
    <property type="match status" value="1"/>
</dbReference>
<feature type="domain" description="DUF6534" evidence="2">
    <location>
        <begin position="166"/>
        <end position="252"/>
    </location>
</feature>
<dbReference type="PANTHER" id="PTHR40465:SF1">
    <property type="entry name" value="DUF6534 DOMAIN-CONTAINING PROTEIN"/>
    <property type="match status" value="1"/>
</dbReference>
<dbReference type="InterPro" id="IPR045339">
    <property type="entry name" value="DUF6534"/>
</dbReference>
<keyword evidence="4" id="KW-1185">Reference proteome</keyword>
<name>A0A5C3MQP5_9AGAM</name>
<dbReference type="OrthoDB" id="2562493at2759"/>
<dbReference type="STRING" id="5364.A0A5C3MQP5"/>
<feature type="transmembrane region" description="Helical" evidence="1">
    <location>
        <begin position="82"/>
        <end position="105"/>
    </location>
</feature>
<feature type="transmembrane region" description="Helical" evidence="1">
    <location>
        <begin position="45"/>
        <end position="70"/>
    </location>
</feature>
<evidence type="ECO:0000313" key="4">
    <source>
        <dbReference type="Proteomes" id="UP000305948"/>
    </source>
</evidence>
<reference evidence="3 4" key="1">
    <citation type="journal article" date="2019" name="Nat. Ecol. Evol.">
        <title>Megaphylogeny resolves global patterns of mushroom evolution.</title>
        <authorList>
            <person name="Varga T."/>
            <person name="Krizsan K."/>
            <person name="Foldi C."/>
            <person name="Dima B."/>
            <person name="Sanchez-Garcia M."/>
            <person name="Sanchez-Ramirez S."/>
            <person name="Szollosi G.J."/>
            <person name="Szarkandi J.G."/>
            <person name="Papp V."/>
            <person name="Albert L."/>
            <person name="Andreopoulos W."/>
            <person name="Angelini C."/>
            <person name="Antonin V."/>
            <person name="Barry K.W."/>
            <person name="Bougher N.L."/>
            <person name="Buchanan P."/>
            <person name="Buyck B."/>
            <person name="Bense V."/>
            <person name="Catcheside P."/>
            <person name="Chovatia M."/>
            <person name="Cooper J."/>
            <person name="Damon W."/>
            <person name="Desjardin D."/>
            <person name="Finy P."/>
            <person name="Geml J."/>
            <person name="Haridas S."/>
            <person name="Hughes K."/>
            <person name="Justo A."/>
            <person name="Karasinski D."/>
            <person name="Kautmanova I."/>
            <person name="Kiss B."/>
            <person name="Kocsube S."/>
            <person name="Kotiranta H."/>
            <person name="LaButti K.M."/>
            <person name="Lechner B.E."/>
            <person name="Liimatainen K."/>
            <person name="Lipzen A."/>
            <person name="Lukacs Z."/>
            <person name="Mihaltcheva S."/>
            <person name="Morgado L.N."/>
            <person name="Niskanen T."/>
            <person name="Noordeloos M.E."/>
            <person name="Ohm R.A."/>
            <person name="Ortiz-Santana B."/>
            <person name="Ovrebo C."/>
            <person name="Racz N."/>
            <person name="Riley R."/>
            <person name="Savchenko A."/>
            <person name="Shiryaev A."/>
            <person name="Soop K."/>
            <person name="Spirin V."/>
            <person name="Szebenyi C."/>
            <person name="Tomsovsky M."/>
            <person name="Tulloss R.E."/>
            <person name="Uehling J."/>
            <person name="Grigoriev I.V."/>
            <person name="Vagvolgyi C."/>
            <person name="Papp T."/>
            <person name="Martin F.M."/>
            <person name="Miettinen O."/>
            <person name="Hibbett D.S."/>
            <person name="Nagy L.G."/>
        </authorList>
    </citation>
    <scope>NUCLEOTIDE SEQUENCE [LARGE SCALE GENOMIC DNA]</scope>
    <source>
        <strain evidence="3 4">OMC1185</strain>
    </source>
</reference>
<dbReference type="Proteomes" id="UP000305948">
    <property type="component" value="Unassembled WGS sequence"/>
</dbReference>
<evidence type="ECO:0000259" key="2">
    <source>
        <dbReference type="Pfam" id="PF20152"/>
    </source>
</evidence>
<evidence type="ECO:0000313" key="3">
    <source>
        <dbReference type="EMBL" id="TFK46686.1"/>
    </source>
</evidence>
<dbReference type="AlphaFoldDB" id="A0A5C3MQP5"/>
<keyword evidence="1" id="KW-0472">Membrane</keyword>
<gene>
    <name evidence="3" type="ORF">OE88DRAFT_881774</name>
</gene>
<feature type="transmembrane region" description="Helical" evidence="1">
    <location>
        <begin position="201"/>
        <end position="221"/>
    </location>
</feature>
<keyword evidence="1" id="KW-1133">Transmembrane helix</keyword>
<accession>A0A5C3MQP5</accession>
<dbReference type="PANTHER" id="PTHR40465">
    <property type="entry name" value="CHROMOSOME 1, WHOLE GENOME SHOTGUN SEQUENCE"/>
    <property type="match status" value="1"/>
</dbReference>
<feature type="transmembrane region" description="Helical" evidence="1">
    <location>
        <begin position="117"/>
        <end position="145"/>
    </location>
</feature>
<evidence type="ECO:0000256" key="1">
    <source>
        <dbReference type="SAM" id="Phobius"/>
    </source>
</evidence>
<organism evidence="3 4">
    <name type="scientific">Heliocybe sulcata</name>
    <dbReference type="NCBI Taxonomy" id="5364"/>
    <lineage>
        <taxon>Eukaryota</taxon>
        <taxon>Fungi</taxon>
        <taxon>Dikarya</taxon>
        <taxon>Basidiomycota</taxon>
        <taxon>Agaricomycotina</taxon>
        <taxon>Agaricomycetes</taxon>
        <taxon>Gloeophyllales</taxon>
        <taxon>Gloeophyllaceae</taxon>
        <taxon>Heliocybe</taxon>
    </lineage>
</organism>
<feature type="transmembrane region" description="Helical" evidence="1">
    <location>
        <begin position="12"/>
        <end position="33"/>
    </location>
</feature>
<proteinExistence type="predicted"/>
<sequence length="289" mass="32218">MSVAANQGGNILVCMFIAAVLNGVTLAQAFFYYRAYPDDRKSLKAVVAAITALETLHTVYCITWAYVYLITHFGDEDNFDHIYWTISTTVIIGILVAGIVHCYYVRRVWYMSNRNKLLTSLIALLAITRFSFGITVSGFCYYIPHWSTFRSHEYADVVVALALGSAAAVDILAAVSLIYYLRRTRPASHLADSRINTLTVYIVNTGLITSVFSLAILVTFITLKSNLIFMAFVEIQSRLYANSFFASLNARRTLRSKGATVQFSSYDFDQQPGSPDPVGLLQWSLSARG</sequence>